<keyword evidence="5" id="KW-0645">Protease</keyword>
<dbReference type="InterPro" id="IPR001790">
    <property type="entry name" value="Ribosomal_uL10"/>
</dbReference>
<accession>A0A8J5ZGG5</accession>
<keyword evidence="6" id="KW-0378">Hydrolase</keyword>
<dbReference type="OrthoDB" id="442460at2759"/>
<dbReference type="GO" id="GO:0006508">
    <property type="term" value="P:proteolysis"/>
    <property type="evidence" value="ECO:0007669"/>
    <property type="project" value="UniProtKB-KW"/>
</dbReference>
<dbReference type="InterPro" id="IPR038765">
    <property type="entry name" value="Papain-like_cys_pep_sf"/>
</dbReference>
<evidence type="ECO:0000256" key="1">
    <source>
        <dbReference type="ARBA" id="ARBA00002200"/>
    </source>
</evidence>
<dbReference type="InterPro" id="IPR003653">
    <property type="entry name" value="Peptidase_C48_C"/>
</dbReference>
<dbReference type="Gene3D" id="3.90.105.20">
    <property type="match status" value="1"/>
</dbReference>
<evidence type="ECO:0000256" key="4">
    <source>
        <dbReference type="ARBA" id="ARBA00011521"/>
    </source>
</evidence>
<dbReference type="AlphaFoldDB" id="A0A8J5ZGG5"/>
<dbReference type="Pfam" id="PF02902">
    <property type="entry name" value="Peptidase_C48"/>
    <property type="match status" value="1"/>
</dbReference>
<dbReference type="FunFam" id="3.90.105.20:FF:000001">
    <property type="entry name" value="60S acidic ribosomal protein P0"/>
    <property type="match status" value="1"/>
</dbReference>
<dbReference type="InterPro" id="IPR043141">
    <property type="entry name" value="Ribosomal_uL10-like_sf"/>
</dbReference>
<comment type="caution">
    <text evidence="11">The sequence shown here is derived from an EMBL/GenBank/DDBJ whole genome shotgun (WGS) entry which is preliminary data.</text>
</comment>
<dbReference type="GO" id="GO:0008234">
    <property type="term" value="F:cysteine-type peptidase activity"/>
    <property type="evidence" value="ECO:0007669"/>
    <property type="project" value="InterPro"/>
</dbReference>
<dbReference type="Pfam" id="PF00428">
    <property type="entry name" value="Ribosomal_60s"/>
    <property type="match status" value="1"/>
</dbReference>
<gene>
    <name evidence="11" type="ORF">CXB51_007210</name>
</gene>
<dbReference type="PROSITE" id="PS50600">
    <property type="entry name" value="ULP_PROTEASE"/>
    <property type="match status" value="1"/>
</dbReference>
<evidence type="ECO:0000256" key="5">
    <source>
        <dbReference type="ARBA" id="ARBA00022670"/>
    </source>
</evidence>
<keyword evidence="12" id="KW-1185">Reference proteome</keyword>
<dbReference type="CDD" id="cd05795">
    <property type="entry name" value="Ribosomal_P0_L10e"/>
    <property type="match status" value="1"/>
</dbReference>
<evidence type="ECO:0000259" key="10">
    <source>
        <dbReference type="PROSITE" id="PS50600"/>
    </source>
</evidence>
<evidence type="ECO:0000256" key="7">
    <source>
        <dbReference type="ARBA" id="ARBA00022980"/>
    </source>
</evidence>
<feature type="domain" description="Ubiquitin-like protease family profile" evidence="10">
    <location>
        <begin position="392"/>
        <end position="578"/>
    </location>
</feature>
<name>A0A8J5ZGG5_9ROSI</name>
<feature type="region of interest" description="Disordered" evidence="9">
    <location>
        <begin position="785"/>
        <end position="806"/>
    </location>
</feature>
<dbReference type="GO" id="GO:0005840">
    <property type="term" value="C:ribosome"/>
    <property type="evidence" value="ECO:0007669"/>
    <property type="project" value="UniProtKB-KW"/>
</dbReference>
<evidence type="ECO:0000256" key="3">
    <source>
        <dbReference type="ARBA" id="ARBA00008889"/>
    </source>
</evidence>
<dbReference type="Pfam" id="PF17777">
    <property type="entry name" value="RL10P_insert"/>
    <property type="match status" value="1"/>
</dbReference>
<dbReference type="PANTHER" id="PTHR47764:SF11">
    <property type="entry name" value="UBIQUITIN-LIKE-SPECIFIC PROTEASE 2A-RELATED"/>
    <property type="match status" value="1"/>
</dbReference>
<dbReference type="InterPro" id="IPR057375">
    <property type="entry name" value="ULP2A/B_PH"/>
</dbReference>
<keyword evidence="7" id="KW-0689">Ribosomal protein</keyword>
<sequence length="1107" mass="124834">MSRRASQRRKSFDVFDFADEDERIEKESAEFLARFKNPKRGSKASPRLNKYNFLQCFVRQNENSNRLIDLDDEVAYCSSTKRMEVSNLPVELDSEVTEPQLLRKNEIRKILIDLDLEEGDCSRTKQKDVSTGLIVLDSECTGLQSLQSLKTRKKSKIDEPIDIDAKEVQAIKPAEKLSIYNLGGVNACVTSQQCTFPACCPVNMGQEKISELDTPLQYFSSSYKNELVNVISDDDDRIEIISSSVFTSPDEYRDSLEEQLLVHASDGHEIVTTERENVKVVISPDFMFYRGMYCTEGQLTFSKTCLKFKGSTVETAIMNLVLLSKKSKRAGNENEPSAIGLLKFSLCDPCWSEREKAIKSLSVRYKDIWNAISDFHEHFEEVIYPKGDPDAISISKRDVALLQPETFINDTIIDFYIKYLKNKIQPEEQHRFHFFNSFFFRKLADLDKGLSSACQLKAAFERVRKWTRKVEIFAKDYIFIPVNYSLHWSLIVICHPGEVANFRGISQTPKDLLVDYCFVLSLSRVDSYLSEEWKERHGEAADDVPSNFLHLQFVQLEVPQQENSFDCGLFLLHYMELFLLQASPDFCPFKLNMHWFPPAEASLKRFHIKKLICEIFDEHSCYSTCLLPVRSEQETGVQIGSSAKTCYGYSSNSTVNQGPNNIALPAASPPIVLRSHKELGLEGFKFYGVDMHGGSLSYGNYQQINTWKSKRPEKKYGQKVAGPVTKSHLNMRYPSKDFRLKTSWNQKFPLHFEDSAFNKLIDSLDSSKIGLEDYEVVSEFEVCAQPEHSSTSNEGSSDSVVEDSQESNGIHDDIEFQSTCSPTSFQRDISALSHQQADITAKVDLKENAMPTSDGDTYEYTQILIAAADNVGLNQLQNIRKGLRGDSVVLMGKSTMMKRSIRMHTEKTGNQAFLNLIPLLQEDVGLIFTKGDLKQVNEEVAKYKVGATARVGLVAPIDVIVPPGNTGVDPSQTSFSQVLNIPTKINKATVEIITPVQLIKKGDKVGSSEAALLAKLGIWPFSYVFSPVVLNLTENDLIEKFATGVSMVTALSLAYPALAAAPHMFTNGYKNVLAVAAAPAEEERKPEPEEESDDDMGFSLFDYFYLY</sequence>
<organism evidence="11 12">
    <name type="scientific">Gossypium anomalum</name>
    <dbReference type="NCBI Taxonomy" id="47600"/>
    <lineage>
        <taxon>Eukaryota</taxon>
        <taxon>Viridiplantae</taxon>
        <taxon>Streptophyta</taxon>
        <taxon>Embryophyta</taxon>
        <taxon>Tracheophyta</taxon>
        <taxon>Spermatophyta</taxon>
        <taxon>Magnoliopsida</taxon>
        <taxon>eudicotyledons</taxon>
        <taxon>Gunneridae</taxon>
        <taxon>Pentapetalae</taxon>
        <taxon>rosids</taxon>
        <taxon>malvids</taxon>
        <taxon>Malvales</taxon>
        <taxon>Malvaceae</taxon>
        <taxon>Malvoideae</taxon>
        <taxon>Gossypium</taxon>
    </lineage>
</organism>
<dbReference type="InterPro" id="IPR043164">
    <property type="entry name" value="Ribosomal_uL10-like_insert_sf"/>
</dbReference>
<dbReference type="Pfam" id="PF25352">
    <property type="entry name" value="PH_ULP"/>
    <property type="match status" value="1"/>
</dbReference>
<evidence type="ECO:0000313" key="11">
    <source>
        <dbReference type="EMBL" id="KAG8498087.1"/>
    </source>
</evidence>
<dbReference type="GO" id="GO:1990904">
    <property type="term" value="C:ribonucleoprotein complex"/>
    <property type="evidence" value="ECO:0007669"/>
    <property type="project" value="UniProtKB-KW"/>
</dbReference>
<evidence type="ECO:0000256" key="9">
    <source>
        <dbReference type="SAM" id="MobiDB-lite"/>
    </source>
</evidence>
<reference evidence="11 12" key="1">
    <citation type="journal article" date="2021" name="bioRxiv">
        <title>The Gossypium anomalum genome as a resource for cotton improvement and evolutionary analysis of hybrid incompatibility.</title>
        <authorList>
            <person name="Grover C.E."/>
            <person name="Yuan D."/>
            <person name="Arick M.A."/>
            <person name="Miller E.R."/>
            <person name="Hu G."/>
            <person name="Peterson D.G."/>
            <person name="Wendel J.F."/>
            <person name="Udall J.A."/>
        </authorList>
    </citation>
    <scope>NUCLEOTIDE SEQUENCE [LARGE SCALE GENOMIC DNA]</scope>
    <source>
        <strain evidence="11">JFW-Udall</strain>
        <tissue evidence="11">Leaf</tissue>
    </source>
</reference>
<evidence type="ECO:0000256" key="6">
    <source>
        <dbReference type="ARBA" id="ARBA00022801"/>
    </source>
</evidence>
<dbReference type="Gene3D" id="1.10.418.20">
    <property type="match status" value="1"/>
</dbReference>
<dbReference type="Proteomes" id="UP000701853">
    <property type="component" value="Chromosome 3"/>
</dbReference>
<proteinExistence type="inferred from homology"/>
<comment type="function">
    <text evidence="1">Ribosomal protein P0 is the functional equivalent of E.coli protein L10.</text>
</comment>
<dbReference type="Gene3D" id="3.30.310.130">
    <property type="entry name" value="Ubiquitin-related"/>
    <property type="match status" value="1"/>
</dbReference>
<dbReference type="EMBL" id="JAHUZN010000003">
    <property type="protein sequence ID" value="KAG8498087.1"/>
    <property type="molecule type" value="Genomic_DNA"/>
</dbReference>
<dbReference type="Pfam" id="PF00466">
    <property type="entry name" value="Ribosomal_L10"/>
    <property type="match status" value="1"/>
</dbReference>
<dbReference type="InterPro" id="IPR040637">
    <property type="entry name" value="Ribosomal_uL10-like_insert"/>
</dbReference>
<evidence type="ECO:0000256" key="2">
    <source>
        <dbReference type="ARBA" id="ARBA00005234"/>
    </source>
</evidence>
<comment type="similarity">
    <text evidence="2">Belongs to the peptidase C48 family.</text>
</comment>
<evidence type="ECO:0000313" key="12">
    <source>
        <dbReference type="Proteomes" id="UP000701853"/>
    </source>
</evidence>
<comment type="subunit">
    <text evidence="4">P0 forms a pentameric complex by interaction with dimers of P1 and P2.</text>
</comment>
<dbReference type="PANTHER" id="PTHR47764">
    <property type="entry name" value="UBIQUITIN-LIKE-SPECIFIC PROTEASE 2B-RELATED"/>
    <property type="match status" value="1"/>
</dbReference>
<comment type="similarity">
    <text evidence="3">Belongs to the universal ribosomal protein uL10 family.</text>
</comment>
<evidence type="ECO:0000256" key="8">
    <source>
        <dbReference type="ARBA" id="ARBA00023274"/>
    </source>
</evidence>
<dbReference type="SUPFAM" id="SSF54001">
    <property type="entry name" value="Cysteine proteinases"/>
    <property type="match status" value="1"/>
</dbReference>
<dbReference type="Gene3D" id="3.30.70.1730">
    <property type="match status" value="1"/>
</dbReference>
<keyword evidence="8" id="KW-0687">Ribonucleoprotein</keyword>
<protein>
    <recommendedName>
        <fullName evidence="10">Ubiquitin-like protease family profile domain-containing protein</fullName>
    </recommendedName>
</protein>